<reference evidence="1" key="1">
    <citation type="submission" date="2015-08" db="EMBL/GenBank/DDBJ databases">
        <title>Complete DNA Sequence of Pseudomonas syringae pv. actinidiae, the Causal Agent of Kiwifruit Canker Disease.</title>
        <authorList>
            <person name="Rikkerink E.H.A."/>
            <person name="Fineran P.C."/>
        </authorList>
    </citation>
    <scope>NUCLEOTIDE SEQUENCE</scope>
    <source>
        <strain evidence="1">DSM 13666</strain>
    </source>
</reference>
<dbReference type="RefSeq" id="WP_053432049.1">
    <property type="nucleotide sequence ID" value="NZ_CP040441.1"/>
</dbReference>
<dbReference type="EMBL" id="LILD01000003">
    <property type="protein sequence ID" value="KOO36797.1"/>
    <property type="molecule type" value="Genomic_DNA"/>
</dbReference>
<sequence length="395" mass="45811">MKWYRLLLISTLLLIVIIAVAKTKVQLERVQVEGIEQFHLDLLTNEESDYLLFYPADIRVNQDATIVKAINENGEVVEEFEIVDDEFRRMLIHQKPTDMDTLYVSLFGEATSDNYYYTFDLQRLSFEKVELDYFSSNVGVQNLEHYGEEVLFDTAVSHKTSEQNIDSDTFSVSLSNATTEQSFETEPDFVPKSAPLLGFQERIIYGLSGRFNQEGHYENAGIGIVDMAKENVTYEDFQLGGQDLYPLYADDDYAYILSEEGTLFVYDREFRYHATYPFHHLPHQDMYYFEGEGTVFLEENKALYLVQSEEDGVTLGLLTFGENPTFQALEKDYIQKDAIYEILYYDHVVNEIYLREKGADAHLLIIDNGTFDVKAKIPIEDHHLLDFVLKVERNE</sequence>
<dbReference type="PATRIC" id="fig|136160.3.peg.4016"/>
<name>A0A0M0KDY4_ALKHA</name>
<protein>
    <submittedName>
        <fullName evidence="1">Uncharacterized protein</fullName>
    </submittedName>
</protein>
<comment type="caution">
    <text evidence="1">The sequence shown here is derived from an EMBL/GenBank/DDBJ whole genome shotgun (WGS) entry which is preliminary data.</text>
</comment>
<proteinExistence type="predicted"/>
<dbReference type="GeneID" id="87595734"/>
<evidence type="ECO:0000313" key="1">
    <source>
        <dbReference type="EMBL" id="KOO36797.1"/>
    </source>
</evidence>
<accession>A0A0M0KDY4</accession>
<gene>
    <name evidence="1" type="ORF">AMD02_15385</name>
</gene>
<dbReference type="AlphaFoldDB" id="A0A0M0KDY4"/>
<organism evidence="1">
    <name type="scientific">Halalkalibacterium halodurans</name>
    <name type="common">Bacillus halodurans</name>
    <dbReference type="NCBI Taxonomy" id="86665"/>
    <lineage>
        <taxon>Bacteria</taxon>
        <taxon>Bacillati</taxon>
        <taxon>Bacillota</taxon>
        <taxon>Bacilli</taxon>
        <taxon>Bacillales</taxon>
        <taxon>Bacillaceae</taxon>
        <taxon>Halalkalibacterium (ex Joshi et al. 2022)</taxon>
    </lineage>
</organism>